<dbReference type="Pfam" id="PF13193">
    <property type="entry name" value="AMP-binding_C"/>
    <property type="match status" value="1"/>
</dbReference>
<evidence type="ECO:0000256" key="4">
    <source>
        <dbReference type="ARBA" id="ARBA00022840"/>
    </source>
</evidence>
<dbReference type="InterPro" id="IPR011904">
    <property type="entry name" value="Ac_CoA_lig"/>
</dbReference>
<evidence type="ECO:0000259" key="8">
    <source>
        <dbReference type="Pfam" id="PF16177"/>
    </source>
</evidence>
<evidence type="ECO:0000256" key="3">
    <source>
        <dbReference type="ARBA" id="ARBA00022741"/>
    </source>
</evidence>
<evidence type="ECO:0000313" key="9">
    <source>
        <dbReference type="EMBL" id="KAJ8598161.1"/>
    </source>
</evidence>
<dbReference type="Proteomes" id="UP001230188">
    <property type="component" value="Unassembled WGS sequence"/>
</dbReference>
<proteinExistence type="inferred from homology"/>
<evidence type="ECO:0000256" key="5">
    <source>
        <dbReference type="RuleBase" id="RU361147"/>
    </source>
</evidence>
<keyword evidence="3 5" id="KW-0547">Nucleotide-binding</keyword>
<dbReference type="PANTHER" id="PTHR24095">
    <property type="entry name" value="ACETYL-COENZYME A SYNTHETASE"/>
    <property type="match status" value="1"/>
</dbReference>
<sequence length="632" mass="69406">MDDYRKMYEKSVNPETAEAFWGEQATRFIDWIRPFDTVRMGGFEVGDHAWFVGGQMNVSSSCLDKHLPKLASKPAIVWEADEPGTCETLTYLDVLHGTCRIANALKVTGAAKGDFVTIYMPMMPDTAMAMLACTRIGAPHTVVFAGFTASSLRDRILDSQSKWVLTSDVGKRGSKTIKLKEITDAAVSQCPKVQKIFVFKRTGEEVPTNRDVDVHMDELLPKMRPYCPPTPVAAEDTLFTLYTSGSTGKPKGVAHAAAGYLLQAAMTCLYSFDLRETDVFACVADVGWITGHSYIVYGPLCNGATTVMFESVPTYPDPGRYWDLVDRHGVTVFYTAPTAIRALMAHGEAPVKKYSRASLRILGTVGEPINPEAWRWYYEVVGDKRCSIVDTYWQTETGGHVMTPLPGVTPMKPGSCCLPFFGVVPKVLDSQTGAELRETAVDGVLAFGQSWPGACRTVWGDHERYMNTYLLPYPPNYFTGDGCRRDEDGYFWIMGRIDDVLNTSGHRIGTAEVESALVAHQAVAQAATVGYPHDIKGQGICCYLELTKGYEESPELIKELKGAVRSAIGPFATPDLIIAVPLPKTRSGKIMRRILRKVAAGEESQLGDVTTLADPTVVDALITKVKKVQGRP</sequence>
<reference evidence="9" key="1">
    <citation type="submission" date="2023-01" db="EMBL/GenBank/DDBJ databases">
        <title>Metagenome sequencing of chrysophaentin producing Chrysophaeum taylorii.</title>
        <authorList>
            <person name="Davison J."/>
            <person name="Bewley C."/>
        </authorList>
    </citation>
    <scope>NUCLEOTIDE SEQUENCE</scope>
    <source>
        <strain evidence="9">NIES-1699</strain>
    </source>
</reference>
<evidence type="ECO:0000259" key="7">
    <source>
        <dbReference type="Pfam" id="PF13193"/>
    </source>
</evidence>
<organism evidence="9 10">
    <name type="scientific">Chrysophaeum taylorii</name>
    <dbReference type="NCBI Taxonomy" id="2483200"/>
    <lineage>
        <taxon>Eukaryota</taxon>
        <taxon>Sar</taxon>
        <taxon>Stramenopiles</taxon>
        <taxon>Ochrophyta</taxon>
        <taxon>Pelagophyceae</taxon>
        <taxon>Pelagomonadales</taxon>
        <taxon>Pelagomonadaceae</taxon>
        <taxon>Chrysophaeum</taxon>
    </lineage>
</organism>
<keyword evidence="10" id="KW-1185">Reference proteome</keyword>
<evidence type="ECO:0000256" key="2">
    <source>
        <dbReference type="ARBA" id="ARBA00022598"/>
    </source>
</evidence>
<dbReference type="InterPro" id="IPR042099">
    <property type="entry name" value="ANL_N_sf"/>
</dbReference>
<dbReference type="EMBL" id="JAQMWT010000685">
    <property type="protein sequence ID" value="KAJ8598161.1"/>
    <property type="molecule type" value="Genomic_DNA"/>
</dbReference>
<accession>A0AAD7U4F4</accession>
<gene>
    <name evidence="9" type="ORF">CTAYLR_007379</name>
</gene>
<dbReference type="InterPro" id="IPR025110">
    <property type="entry name" value="AMP-bd_C"/>
</dbReference>
<evidence type="ECO:0000259" key="6">
    <source>
        <dbReference type="Pfam" id="PF00501"/>
    </source>
</evidence>
<dbReference type="CDD" id="cd05966">
    <property type="entry name" value="ACS"/>
    <property type="match status" value="1"/>
</dbReference>
<keyword evidence="4 5" id="KW-0067">ATP-binding</keyword>
<dbReference type="AlphaFoldDB" id="A0AAD7U4F4"/>
<dbReference type="FunFam" id="3.30.300.30:FF:000004">
    <property type="entry name" value="Acetyl-coenzyme A synthetase"/>
    <property type="match status" value="1"/>
</dbReference>
<protein>
    <recommendedName>
        <fullName evidence="5">Acetyl-coenzyme A synthetase</fullName>
        <ecNumber evidence="5">6.2.1.1</ecNumber>
    </recommendedName>
</protein>
<dbReference type="EC" id="6.2.1.1" evidence="5"/>
<keyword evidence="2 5" id="KW-0436">Ligase</keyword>
<dbReference type="GO" id="GO:0005524">
    <property type="term" value="F:ATP binding"/>
    <property type="evidence" value="ECO:0007669"/>
    <property type="project" value="UniProtKB-UniRule"/>
</dbReference>
<dbReference type="Pfam" id="PF16177">
    <property type="entry name" value="ACAS_N"/>
    <property type="match status" value="1"/>
</dbReference>
<feature type="domain" description="AMP-binding enzyme C-terminal" evidence="7">
    <location>
        <begin position="512"/>
        <end position="589"/>
    </location>
</feature>
<dbReference type="InterPro" id="IPR045851">
    <property type="entry name" value="AMP-bd_C_sf"/>
</dbReference>
<dbReference type="NCBIfam" id="NF001208">
    <property type="entry name" value="PRK00174.1"/>
    <property type="match status" value="1"/>
</dbReference>
<dbReference type="Pfam" id="PF00501">
    <property type="entry name" value="AMP-binding"/>
    <property type="match status" value="1"/>
</dbReference>
<evidence type="ECO:0000256" key="1">
    <source>
        <dbReference type="ARBA" id="ARBA00006432"/>
    </source>
</evidence>
<dbReference type="InterPro" id="IPR000873">
    <property type="entry name" value="AMP-dep_synth/lig_dom"/>
</dbReference>
<dbReference type="SUPFAM" id="SSF56801">
    <property type="entry name" value="Acetyl-CoA synthetase-like"/>
    <property type="match status" value="1"/>
</dbReference>
<comment type="similarity">
    <text evidence="1 5">Belongs to the ATP-dependent AMP-binding enzyme family.</text>
</comment>
<feature type="domain" description="Acetyl-coenzyme A synthetase N-terminal" evidence="8">
    <location>
        <begin position="4"/>
        <end position="62"/>
    </location>
</feature>
<name>A0AAD7U4F4_9STRA</name>
<dbReference type="NCBIfam" id="TIGR02188">
    <property type="entry name" value="Ac_CoA_lig_AcsA"/>
    <property type="match status" value="1"/>
</dbReference>
<dbReference type="Gene3D" id="3.40.50.12780">
    <property type="entry name" value="N-terminal domain of ligase-like"/>
    <property type="match status" value="1"/>
</dbReference>
<dbReference type="Gene3D" id="3.30.300.30">
    <property type="match status" value="1"/>
</dbReference>
<dbReference type="GO" id="GO:0003987">
    <property type="term" value="F:acetate-CoA ligase activity"/>
    <property type="evidence" value="ECO:0007669"/>
    <property type="project" value="UniProtKB-UniRule"/>
</dbReference>
<feature type="domain" description="AMP-dependent synthetase/ligase" evidence="6">
    <location>
        <begin position="69"/>
        <end position="446"/>
    </location>
</feature>
<comment type="catalytic activity">
    <reaction evidence="5">
        <text>acetate + ATP + CoA = acetyl-CoA + AMP + diphosphate</text>
        <dbReference type="Rhea" id="RHEA:23176"/>
        <dbReference type="ChEBI" id="CHEBI:30089"/>
        <dbReference type="ChEBI" id="CHEBI:30616"/>
        <dbReference type="ChEBI" id="CHEBI:33019"/>
        <dbReference type="ChEBI" id="CHEBI:57287"/>
        <dbReference type="ChEBI" id="CHEBI:57288"/>
        <dbReference type="ChEBI" id="CHEBI:456215"/>
        <dbReference type="EC" id="6.2.1.1"/>
    </reaction>
</comment>
<dbReference type="PANTHER" id="PTHR24095:SF14">
    <property type="entry name" value="ACETYL-COENZYME A SYNTHETASE 1"/>
    <property type="match status" value="1"/>
</dbReference>
<dbReference type="FunFam" id="3.40.50.12780:FF:000001">
    <property type="entry name" value="Acetyl-coenzyme A synthetase"/>
    <property type="match status" value="1"/>
</dbReference>
<dbReference type="GO" id="GO:0016208">
    <property type="term" value="F:AMP binding"/>
    <property type="evidence" value="ECO:0007669"/>
    <property type="project" value="InterPro"/>
</dbReference>
<dbReference type="InterPro" id="IPR032387">
    <property type="entry name" value="ACAS_N"/>
</dbReference>
<dbReference type="GO" id="GO:0019427">
    <property type="term" value="P:acetyl-CoA biosynthetic process from acetate"/>
    <property type="evidence" value="ECO:0007669"/>
    <property type="project" value="InterPro"/>
</dbReference>
<evidence type="ECO:0000313" key="10">
    <source>
        <dbReference type="Proteomes" id="UP001230188"/>
    </source>
</evidence>
<comment type="caution">
    <text evidence="9">The sequence shown here is derived from an EMBL/GenBank/DDBJ whole genome shotgun (WGS) entry which is preliminary data.</text>
</comment>